<accession>A0A7H1DTD6</accession>
<reference evidence="2 3" key="1">
    <citation type="submission" date="2020-07" db="EMBL/GenBank/DDBJ databases">
        <title>Complete genome and description of Chryseobacterium manosquense strain Marseille-Q2069 sp. nov.</title>
        <authorList>
            <person name="Boxberger M."/>
        </authorList>
    </citation>
    <scope>NUCLEOTIDE SEQUENCE [LARGE SCALE GENOMIC DNA]</scope>
    <source>
        <strain evidence="2 3">Marseille-Q2069</strain>
    </source>
</reference>
<gene>
    <name evidence="2" type="ORF">H0S70_07470</name>
</gene>
<dbReference type="Pfam" id="PF00425">
    <property type="entry name" value="Chorismate_bind"/>
    <property type="match status" value="1"/>
</dbReference>
<dbReference type="InterPro" id="IPR005801">
    <property type="entry name" value="ADC_synthase"/>
</dbReference>
<feature type="domain" description="Chorismate-utilising enzyme C-terminal" evidence="1">
    <location>
        <begin position="72"/>
        <end position="312"/>
    </location>
</feature>
<dbReference type="AlphaFoldDB" id="A0A7H1DTD6"/>
<evidence type="ECO:0000259" key="1">
    <source>
        <dbReference type="Pfam" id="PF00425"/>
    </source>
</evidence>
<dbReference type="Proteomes" id="UP000516438">
    <property type="component" value="Chromosome"/>
</dbReference>
<dbReference type="PANTHER" id="PTHR42839:SF2">
    <property type="entry name" value="ISOCHORISMATE SYNTHASE ENTC"/>
    <property type="match status" value="1"/>
</dbReference>
<organism evidence="2 3">
    <name type="scientific">Chryseobacterium manosquense</name>
    <dbReference type="NCBI Taxonomy" id="2754694"/>
    <lineage>
        <taxon>Bacteria</taxon>
        <taxon>Pseudomonadati</taxon>
        <taxon>Bacteroidota</taxon>
        <taxon>Flavobacteriia</taxon>
        <taxon>Flavobacteriales</taxon>
        <taxon>Weeksellaceae</taxon>
        <taxon>Chryseobacterium group</taxon>
        <taxon>Chryseobacterium</taxon>
    </lineage>
</organism>
<dbReference type="Gene3D" id="3.60.120.10">
    <property type="entry name" value="Anthranilate synthase"/>
    <property type="match status" value="1"/>
</dbReference>
<name>A0A7H1DTD6_9FLAO</name>
<dbReference type="RefSeq" id="WP_188320362.1">
    <property type="nucleotide sequence ID" value="NZ_CP060203.1"/>
</dbReference>
<dbReference type="PANTHER" id="PTHR42839">
    <property type="entry name" value="ISOCHORISMATE SYNTHASE ENTC"/>
    <property type="match status" value="1"/>
</dbReference>
<dbReference type="KEGG" id="cmaq:H0S70_07470"/>
<evidence type="ECO:0000313" key="2">
    <source>
        <dbReference type="EMBL" id="QNS40244.1"/>
    </source>
</evidence>
<protein>
    <submittedName>
        <fullName evidence="2">Chorismate-binding protein</fullName>
    </submittedName>
</protein>
<proteinExistence type="predicted"/>
<dbReference type="EMBL" id="CP060203">
    <property type="protein sequence ID" value="QNS40244.1"/>
    <property type="molecule type" value="Genomic_DNA"/>
</dbReference>
<sequence>MVFFRFPFSETLWTTEQNFASQNVSFHSFDQSERIDFEGDLKEISFSDFQNLNFLSSNLSSELFDFQEENQVEYQQKLENVIHFIKENNLSKLVISRRKLVDFDGFSVDLNQTFLKLCQSYPNAFVYFFIKDDRCWIGAFSEVLGKFNKKTSEFETMSLAGTLPVEESWTSKELEEQKPVTLFIKNILKNFASEVNESETYDHISGNIKHLRTDFKAKIEKFDLENLIAELHPTPAVCGIPKDFCQKAIENFETHPRKFYAGYIQVETQETIQYFVNLRCAEFFKNAALIYVGGGITAESSPEKEWQETELKSQAILKNLEKKKN</sequence>
<evidence type="ECO:0000313" key="3">
    <source>
        <dbReference type="Proteomes" id="UP000516438"/>
    </source>
</evidence>
<dbReference type="SUPFAM" id="SSF56322">
    <property type="entry name" value="ADC synthase"/>
    <property type="match status" value="1"/>
</dbReference>
<dbReference type="InterPro" id="IPR015890">
    <property type="entry name" value="Chorismate_C"/>
</dbReference>
<keyword evidence="3" id="KW-1185">Reference proteome</keyword>